<comment type="caution">
    <text evidence="5">The sequence shown here is derived from an EMBL/GenBank/DDBJ whole genome shotgun (WGS) entry which is preliminary data.</text>
</comment>
<gene>
    <name evidence="5" type="ORF">ICI42_02280</name>
</gene>
<feature type="transmembrane region" description="Helical" evidence="3">
    <location>
        <begin position="6"/>
        <end position="29"/>
    </location>
</feature>
<keyword evidence="2" id="KW-0270">Exopolysaccharide synthesis</keyword>
<dbReference type="GO" id="GO:0000271">
    <property type="term" value="P:polysaccharide biosynthetic process"/>
    <property type="evidence" value="ECO:0007669"/>
    <property type="project" value="UniProtKB-KW"/>
</dbReference>
<keyword evidence="3" id="KW-1133">Transmembrane helix</keyword>
<proteinExistence type="inferred from homology"/>
<name>A0A8J6PT88_9HYPH</name>
<feature type="transmembrane region" description="Helical" evidence="3">
    <location>
        <begin position="68"/>
        <end position="89"/>
    </location>
</feature>
<reference evidence="5" key="1">
    <citation type="submission" date="2020-09" db="EMBL/GenBank/DDBJ databases">
        <title>Genome seq and assembly of Tianweitania sp.</title>
        <authorList>
            <person name="Chhetri G."/>
        </authorList>
    </citation>
    <scope>NUCLEOTIDE SEQUENCE</scope>
    <source>
        <strain evidence="5">Rool2</strain>
    </source>
</reference>
<keyword evidence="5" id="KW-0808">Transferase</keyword>
<evidence type="ECO:0000259" key="4">
    <source>
        <dbReference type="Pfam" id="PF02397"/>
    </source>
</evidence>
<feature type="domain" description="Bacterial sugar transferase" evidence="4">
    <location>
        <begin position="195"/>
        <end position="390"/>
    </location>
</feature>
<dbReference type="Pfam" id="PF02397">
    <property type="entry name" value="Bac_transf"/>
    <property type="match status" value="1"/>
</dbReference>
<feature type="transmembrane region" description="Helical" evidence="3">
    <location>
        <begin position="41"/>
        <end position="62"/>
    </location>
</feature>
<accession>A0A8J6PT88</accession>
<sequence length="396" mass="44832">MGSEGLQAATLSNSIIASFFAVTIALYFLRRVSIYPGFNEGLYVFPTLTATYGMAILVLFAFRLDYSRFHVVASFCASLFWFLFIFLVVRRNEVYRMAVVPGGAVGTLMRIPKVEWVELVDADQPLEEFYGLTADLRANLTNEWERVIASAALGGLPVFHFRQVTEALTGRTEIEHLSENTLGSINPNQAYIKIKQVLDWVAAAVGLVVLGPLIAVLAVAIRLETTGPAFFKQERIGYRGKTFNVYKLRTMRVRTEDVSGPSGAKDVVDRLKDAMTLEADPRVTRLGRFLRRSRIDELPQLINILRGEMSWIGPRPEAIALSKWYEKELPFYVYRHIVRPGITGWAQINQGHVVEKDAVLEKLHYDFYYIKNFSYWLDVIIILKTFKTVLTGAGSR</sequence>
<comment type="similarity">
    <text evidence="1">Belongs to the bacterial sugar transferase family.</text>
</comment>
<protein>
    <submittedName>
        <fullName evidence="5">Sugar transferase</fullName>
    </submittedName>
</protein>
<dbReference type="AlphaFoldDB" id="A0A8J6PT88"/>
<dbReference type="EMBL" id="JACVVX010000001">
    <property type="protein sequence ID" value="MBD0413483.1"/>
    <property type="molecule type" value="Genomic_DNA"/>
</dbReference>
<organism evidence="5 6">
    <name type="scientific">Oryzicola mucosus</name>
    <dbReference type="NCBI Taxonomy" id="2767425"/>
    <lineage>
        <taxon>Bacteria</taxon>
        <taxon>Pseudomonadati</taxon>
        <taxon>Pseudomonadota</taxon>
        <taxon>Alphaproteobacteria</taxon>
        <taxon>Hyphomicrobiales</taxon>
        <taxon>Phyllobacteriaceae</taxon>
        <taxon>Oryzicola</taxon>
    </lineage>
</organism>
<keyword evidence="3" id="KW-0472">Membrane</keyword>
<dbReference type="PANTHER" id="PTHR30576">
    <property type="entry name" value="COLANIC BIOSYNTHESIS UDP-GLUCOSE LIPID CARRIER TRANSFERASE"/>
    <property type="match status" value="1"/>
</dbReference>
<dbReference type="Proteomes" id="UP000643405">
    <property type="component" value="Unassembled WGS sequence"/>
</dbReference>
<feature type="transmembrane region" description="Helical" evidence="3">
    <location>
        <begin position="197"/>
        <end position="221"/>
    </location>
</feature>
<evidence type="ECO:0000313" key="5">
    <source>
        <dbReference type="EMBL" id="MBD0413483.1"/>
    </source>
</evidence>
<dbReference type="InterPro" id="IPR003362">
    <property type="entry name" value="Bact_transf"/>
</dbReference>
<dbReference type="GO" id="GO:0016780">
    <property type="term" value="F:phosphotransferase activity, for other substituted phosphate groups"/>
    <property type="evidence" value="ECO:0007669"/>
    <property type="project" value="TreeGrafter"/>
</dbReference>
<evidence type="ECO:0000256" key="1">
    <source>
        <dbReference type="ARBA" id="ARBA00006464"/>
    </source>
</evidence>
<keyword evidence="3" id="KW-0812">Transmembrane</keyword>
<evidence type="ECO:0000256" key="3">
    <source>
        <dbReference type="SAM" id="Phobius"/>
    </source>
</evidence>
<dbReference type="PANTHER" id="PTHR30576:SF0">
    <property type="entry name" value="UNDECAPRENYL-PHOSPHATE N-ACETYLGALACTOSAMINYL 1-PHOSPHATE TRANSFERASE-RELATED"/>
    <property type="match status" value="1"/>
</dbReference>
<keyword evidence="6" id="KW-1185">Reference proteome</keyword>
<evidence type="ECO:0000256" key="2">
    <source>
        <dbReference type="ARBA" id="ARBA00023169"/>
    </source>
</evidence>
<evidence type="ECO:0000313" key="6">
    <source>
        <dbReference type="Proteomes" id="UP000643405"/>
    </source>
</evidence>